<evidence type="ECO:0000313" key="4">
    <source>
        <dbReference type="EMBL" id="PIA55317.1"/>
    </source>
</evidence>
<dbReference type="InParanoid" id="A0A2G5EIA3"/>
<evidence type="ECO:0008006" key="6">
    <source>
        <dbReference type="Google" id="ProtNLM"/>
    </source>
</evidence>
<feature type="repeat" description="PPR" evidence="3">
    <location>
        <begin position="154"/>
        <end position="188"/>
    </location>
</feature>
<dbReference type="InterPro" id="IPR011990">
    <property type="entry name" value="TPR-like_helical_dom_sf"/>
</dbReference>
<dbReference type="AlphaFoldDB" id="A0A2G5EIA3"/>
<accession>A0A2G5EIA3</accession>
<evidence type="ECO:0000256" key="1">
    <source>
        <dbReference type="ARBA" id="ARBA00007626"/>
    </source>
</evidence>
<dbReference type="NCBIfam" id="TIGR00756">
    <property type="entry name" value="PPR"/>
    <property type="match status" value="1"/>
</dbReference>
<dbReference type="OrthoDB" id="1890565at2759"/>
<dbReference type="Proteomes" id="UP000230069">
    <property type="component" value="Unassembled WGS sequence"/>
</dbReference>
<gene>
    <name evidence="4" type="ORF">AQUCO_00800210v1</name>
</gene>
<protein>
    <recommendedName>
        <fullName evidence="6">Pentacotripeptide-repeat region of PRORP domain-containing protein</fullName>
    </recommendedName>
</protein>
<organism evidence="4 5">
    <name type="scientific">Aquilegia coerulea</name>
    <name type="common">Rocky mountain columbine</name>
    <dbReference type="NCBI Taxonomy" id="218851"/>
    <lineage>
        <taxon>Eukaryota</taxon>
        <taxon>Viridiplantae</taxon>
        <taxon>Streptophyta</taxon>
        <taxon>Embryophyta</taxon>
        <taxon>Tracheophyta</taxon>
        <taxon>Spermatophyta</taxon>
        <taxon>Magnoliopsida</taxon>
        <taxon>Ranunculales</taxon>
        <taxon>Ranunculaceae</taxon>
        <taxon>Thalictroideae</taxon>
        <taxon>Aquilegia</taxon>
    </lineage>
</organism>
<reference evidence="4 5" key="1">
    <citation type="submission" date="2017-09" db="EMBL/GenBank/DDBJ databases">
        <title>WGS assembly of Aquilegia coerulea Goldsmith.</title>
        <authorList>
            <person name="Hodges S."/>
            <person name="Kramer E."/>
            <person name="Nordborg M."/>
            <person name="Tomkins J."/>
            <person name="Borevitz J."/>
            <person name="Derieg N."/>
            <person name="Yan J."/>
            <person name="Mihaltcheva S."/>
            <person name="Hayes R.D."/>
            <person name="Rokhsar D."/>
        </authorList>
    </citation>
    <scope>NUCLEOTIDE SEQUENCE [LARGE SCALE GENOMIC DNA]</scope>
    <source>
        <strain evidence="5">cv. Goldsmith</strain>
    </source>
</reference>
<comment type="similarity">
    <text evidence="1">Belongs to the PPR family. P subfamily.</text>
</comment>
<dbReference type="Pfam" id="PF01535">
    <property type="entry name" value="PPR"/>
    <property type="match status" value="1"/>
</dbReference>
<dbReference type="InterPro" id="IPR002885">
    <property type="entry name" value="PPR_rpt"/>
</dbReference>
<dbReference type="EMBL" id="KZ305025">
    <property type="protein sequence ID" value="PIA55317.1"/>
    <property type="molecule type" value="Genomic_DNA"/>
</dbReference>
<dbReference type="GO" id="GO:0005739">
    <property type="term" value="C:mitochondrion"/>
    <property type="evidence" value="ECO:0007669"/>
    <property type="project" value="TreeGrafter"/>
</dbReference>
<dbReference type="PANTHER" id="PTHR45717">
    <property type="entry name" value="OS12G0527900 PROTEIN"/>
    <property type="match status" value="1"/>
</dbReference>
<evidence type="ECO:0000313" key="5">
    <source>
        <dbReference type="Proteomes" id="UP000230069"/>
    </source>
</evidence>
<keyword evidence="2" id="KW-0677">Repeat</keyword>
<evidence type="ECO:0000256" key="2">
    <source>
        <dbReference type="ARBA" id="ARBA00022737"/>
    </source>
</evidence>
<dbReference type="PROSITE" id="PS51375">
    <property type="entry name" value="PPR"/>
    <property type="match status" value="1"/>
</dbReference>
<proteinExistence type="inferred from homology"/>
<dbReference type="GO" id="GO:0003729">
    <property type="term" value="F:mRNA binding"/>
    <property type="evidence" value="ECO:0007669"/>
    <property type="project" value="UniProtKB-ARBA"/>
</dbReference>
<dbReference type="Gene3D" id="1.25.40.10">
    <property type="entry name" value="Tetratricopeptide repeat domain"/>
    <property type="match status" value="2"/>
</dbReference>
<feature type="non-terminal residue" evidence="4">
    <location>
        <position position="1"/>
    </location>
</feature>
<dbReference type="Pfam" id="PF13041">
    <property type="entry name" value="PPR_2"/>
    <property type="match status" value="1"/>
</dbReference>
<name>A0A2G5EIA3_AQUCA</name>
<evidence type="ECO:0000256" key="3">
    <source>
        <dbReference type="PROSITE-ProRule" id="PRU00708"/>
    </source>
</evidence>
<dbReference type="STRING" id="218851.A0A2G5EIA3"/>
<keyword evidence="5" id="KW-1185">Reference proteome</keyword>
<sequence length="481" mass="55388">VFGVLFYSTETQTSIKGDNTLYNRIFSISDSNESIVPILDQWVQQGNNVDLYKFRSLIKQLKSSKRFQHALQMSKWMSDQRNLDIIRSDYVVKLDLITKVHGIEHAEKYFNDLPKKSKTFQINYVLLESYAHIKSVEKAEFHMEKMMKLGFVKSLLVYNIMLNLYSKVGEYEKMNTLLEKMDEKAVRPSKVTVNILLNAYATTLEINEMEKTIQKMEAFPDVEVDSLSYIIAANTYIKAGLIGNALEMLKKSEELILSEKRWSSFGFLLTMYAHLGRKEDLHRIWNLYKSSAKVCNTGYRCMVGSLLKLNDIVGAEKIIEEWESGVNSYEFWIPNLLLAAYCKNGLLEKAEIFVKNAMENGRKPYETTWDILATGYINANQIPKAVEAIKEALLVRRPSWKPKRDTLSACLVYLKQQGDAKETEEFVRILGIPGHTSTADCEGLLDSMYKEAEVEKVNEMDGDVWQLDPLKLKRRPKHLSL</sequence>
<dbReference type="PANTHER" id="PTHR45717:SF10">
    <property type="entry name" value="OS10G0501000 PROTEIN"/>
    <property type="match status" value="1"/>
</dbReference>